<dbReference type="SUPFAM" id="SSF55874">
    <property type="entry name" value="ATPase domain of HSP90 chaperone/DNA topoisomerase II/histidine kinase"/>
    <property type="match status" value="1"/>
</dbReference>
<dbReference type="EMBL" id="JAUMVS010000009">
    <property type="protein sequence ID" value="MDO4841300.1"/>
    <property type="molecule type" value="Genomic_DNA"/>
</dbReference>
<evidence type="ECO:0000256" key="2">
    <source>
        <dbReference type="ARBA" id="ARBA00012438"/>
    </source>
</evidence>
<evidence type="ECO:0000313" key="6">
    <source>
        <dbReference type="EMBL" id="MDO4841300.1"/>
    </source>
</evidence>
<dbReference type="InterPro" id="IPR005467">
    <property type="entry name" value="His_kinase_dom"/>
</dbReference>
<dbReference type="SMART" id="SM00387">
    <property type="entry name" value="HATPase_c"/>
    <property type="match status" value="1"/>
</dbReference>
<proteinExistence type="predicted"/>
<feature type="domain" description="Histidine kinase" evidence="5">
    <location>
        <begin position="283"/>
        <end position="388"/>
    </location>
</feature>
<dbReference type="InterPro" id="IPR050640">
    <property type="entry name" value="Bact_2-comp_sensor_kinase"/>
</dbReference>
<keyword evidence="3 6" id="KW-0418">Kinase</keyword>
<dbReference type="PANTHER" id="PTHR34220:SF7">
    <property type="entry name" value="SENSOR HISTIDINE KINASE YPDA"/>
    <property type="match status" value="1"/>
</dbReference>
<gene>
    <name evidence="6" type="ORF">Q3982_01300</name>
</gene>
<dbReference type="PROSITE" id="PS50109">
    <property type="entry name" value="HIS_KIN"/>
    <property type="match status" value="1"/>
</dbReference>
<evidence type="ECO:0000259" key="5">
    <source>
        <dbReference type="PROSITE" id="PS50109"/>
    </source>
</evidence>
<evidence type="ECO:0000313" key="7">
    <source>
        <dbReference type="Proteomes" id="UP001168575"/>
    </source>
</evidence>
<dbReference type="InterPro" id="IPR003594">
    <property type="entry name" value="HATPase_dom"/>
</dbReference>
<comment type="caution">
    <text evidence="6">The sequence shown here is derived from an EMBL/GenBank/DDBJ whole genome shotgun (WGS) entry which is preliminary data.</text>
</comment>
<dbReference type="Proteomes" id="UP001168575">
    <property type="component" value="Unassembled WGS sequence"/>
</dbReference>
<keyword evidence="4" id="KW-0902">Two-component regulatory system</keyword>
<dbReference type="Gene3D" id="3.30.565.10">
    <property type="entry name" value="Histidine kinase-like ATPase, C-terminal domain"/>
    <property type="match status" value="1"/>
</dbReference>
<dbReference type="Pfam" id="PF06580">
    <property type="entry name" value="His_kinase"/>
    <property type="match status" value="1"/>
</dbReference>
<dbReference type="EC" id="2.7.13.3" evidence="2"/>
<dbReference type="AlphaFoldDB" id="A0AA43RGH0"/>
<sequence>MDKEIQTQATEAARLKREEDERAALIEEMLSLSSAMVEALRFGYDKNSATLICNMLLPYTDADAISLTDKEKVLSYVGYLQEDYSPDNDIRTKVTHEVLKDGASRTVLNEEEIGFPEARHKINAAILEPLVVGHNTIGVMKFYFKSPEQVNKSQRMIAKGFSRLISTQIAAQETEHQRELNTIMELKMLQSQINPHFLFNTINTITSLTRTNPDKAREMLRNFAGFYRATLEQDAEAISLGDEIENVRRYVSLQQMRFGEERLMFNVSVDATLYDSFYLPPFLFQPVVENSILHAMPPIGTLSISISAETRDKNLLIKITDDGLGMEQEKADKLFVKGNKDEMSEGLGMAMGNINSRVRGYFGRRAAINVVSEVGKGTTTTFVFPFSLTD</sequence>
<reference evidence="6" key="1">
    <citation type="submission" date="2023-07" db="EMBL/GenBank/DDBJ databases">
        <title>Between Cages and Wild: Unraveling the Impact of Captivity on Animal Microbiomes and Antimicrobial Resistance.</title>
        <authorList>
            <person name="Schmartz G.P."/>
            <person name="Rehner J."/>
            <person name="Schuff M.J."/>
            <person name="Becker S.L."/>
            <person name="Kravczyk M."/>
            <person name="Gurevich A."/>
            <person name="Francke R."/>
            <person name="Mueller R."/>
            <person name="Keller V."/>
            <person name="Keller A."/>
        </authorList>
    </citation>
    <scope>NUCLEOTIDE SEQUENCE</scope>
    <source>
        <strain evidence="6">S12M_St_49</strain>
    </source>
</reference>
<evidence type="ECO:0000256" key="3">
    <source>
        <dbReference type="ARBA" id="ARBA00022777"/>
    </source>
</evidence>
<dbReference type="GO" id="GO:0000155">
    <property type="term" value="F:phosphorelay sensor kinase activity"/>
    <property type="evidence" value="ECO:0007669"/>
    <property type="project" value="InterPro"/>
</dbReference>
<name>A0AA43RGH0_9ACTN</name>
<dbReference type="InterPro" id="IPR036890">
    <property type="entry name" value="HATPase_C_sf"/>
</dbReference>
<evidence type="ECO:0000256" key="4">
    <source>
        <dbReference type="ARBA" id="ARBA00023012"/>
    </source>
</evidence>
<dbReference type="PRINTS" id="PR00344">
    <property type="entry name" value="BCTRLSENSOR"/>
</dbReference>
<dbReference type="InterPro" id="IPR010559">
    <property type="entry name" value="Sig_transdc_His_kin_internal"/>
</dbReference>
<dbReference type="GO" id="GO:0016020">
    <property type="term" value="C:membrane"/>
    <property type="evidence" value="ECO:0007669"/>
    <property type="project" value="InterPro"/>
</dbReference>
<accession>A0AA43RGH0</accession>
<organism evidence="6 7">
    <name type="scientific">Phoenicibacter congonensis</name>
    <dbReference type="NCBI Taxonomy" id="1944646"/>
    <lineage>
        <taxon>Bacteria</taxon>
        <taxon>Bacillati</taxon>
        <taxon>Actinomycetota</taxon>
        <taxon>Coriobacteriia</taxon>
        <taxon>Eggerthellales</taxon>
        <taxon>Eggerthellaceae</taxon>
        <taxon>Phoenicibacter</taxon>
    </lineage>
</organism>
<protein>
    <recommendedName>
        <fullName evidence="2">histidine kinase</fullName>
        <ecNumber evidence="2">2.7.13.3</ecNumber>
    </recommendedName>
</protein>
<dbReference type="InterPro" id="IPR004358">
    <property type="entry name" value="Sig_transdc_His_kin-like_C"/>
</dbReference>
<keyword evidence="7" id="KW-1185">Reference proteome</keyword>
<evidence type="ECO:0000256" key="1">
    <source>
        <dbReference type="ARBA" id="ARBA00000085"/>
    </source>
</evidence>
<dbReference type="Pfam" id="PF02518">
    <property type="entry name" value="HATPase_c"/>
    <property type="match status" value="1"/>
</dbReference>
<keyword evidence="3 6" id="KW-0808">Transferase</keyword>
<comment type="catalytic activity">
    <reaction evidence="1">
        <text>ATP + protein L-histidine = ADP + protein N-phospho-L-histidine.</text>
        <dbReference type="EC" id="2.7.13.3"/>
    </reaction>
</comment>
<dbReference type="PANTHER" id="PTHR34220">
    <property type="entry name" value="SENSOR HISTIDINE KINASE YPDA"/>
    <property type="match status" value="1"/>
</dbReference>